<evidence type="ECO:0000256" key="1">
    <source>
        <dbReference type="SAM" id="Phobius"/>
    </source>
</evidence>
<evidence type="ECO:0000313" key="2">
    <source>
        <dbReference type="EMBL" id="ALU30436.1"/>
    </source>
</evidence>
<evidence type="ECO:0000313" key="5">
    <source>
        <dbReference type="Proteomes" id="UP000065473"/>
    </source>
</evidence>
<organism evidence="3 4">
    <name type="scientific">Sulfolobus acidocaldarius</name>
    <dbReference type="NCBI Taxonomy" id="2285"/>
    <lineage>
        <taxon>Archaea</taxon>
        <taxon>Thermoproteota</taxon>
        <taxon>Thermoprotei</taxon>
        <taxon>Sulfolobales</taxon>
        <taxon>Sulfolobaceae</taxon>
        <taxon>Sulfolobus</taxon>
    </lineage>
</organism>
<keyword evidence="1" id="KW-0812">Transmembrane</keyword>
<dbReference type="RefSeq" id="WP_011278213.1">
    <property type="nucleotide sequence ID" value="NZ_BHWZ01000003.1"/>
</dbReference>
<gene>
    <name evidence="2" type="ORF">ATY89_11115</name>
    <name evidence="3" type="ORF">ATZ20_02670</name>
</gene>
<name>A0A0U3GLK9_9CREN</name>
<feature type="transmembrane region" description="Helical" evidence="1">
    <location>
        <begin position="6"/>
        <end position="24"/>
    </location>
</feature>
<dbReference type="EMBL" id="CP013695">
    <property type="protein sequence ID" value="ALU31157.1"/>
    <property type="molecule type" value="Genomic_DNA"/>
</dbReference>
<feature type="transmembrane region" description="Helical" evidence="1">
    <location>
        <begin position="78"/>
        <end position="101"/>
    </location>
</feature>
<dbReference type="Proteomes" id="UP000065473">
    <property type="component" value="Chromosome"/>
</dbReference>
<dbReference type="PaxDb" id="1435377-SUSAZ_06590"/>
<evidence type="ECO:0000313" key="4">
    <source>
        <dbReference type="Proteomes" id="UP000060043"/>
    </source>
</evidence>
<protein>
    <submittedName>
        <fullName evidence="3">Uncharacterized protein</fullName>
    </submittedName>
</protein>
<evidence type="ECO:0000313" key="3">
    <source>
        <dbReference type="EMBL" id="ALU31157.1"/>
    </source>
</evidence>
<dbReference type="GeneID" id="14551879"/>
<accession>A0A0U3GLK9</accession>
<keyword evidence="1" id="KW-1133">Transmembrane helix</keyword>
<dbReference type="DNASU" id="3472943"/>
<dbReference type="Proteomes" id="UP000060043">
    <property type="component" value="Chromosome"/>
</dbReference>
<dbReference type="STRING" id="1435377.SUSAZ_06590"/>
<dbReference type="AlphaFoldDB" id="A0A0U3GLK9"/>
<dbReference type="OrthoDB" id="39936at2157"/>
<sequence length="103" mass="11900">MLVSEAVLPLLFYGILTPVYQVILRGKISNVKGFYLAWITAPFLVGYFFYSTLVEVFLLLIFNIIGYIIVLKNKYKYIFPLLLFSAVIIQIFYILTTLHTIHG</sequence>
<keyword evidence="1" id="KW-0472">Membrane</keyword>
<proteinExistence type="predicted"/>
<reference evidence="4 5" key="1">
    <citation type="submission" date="2015-12" db="EMBL/GenBank/DDBJ databases">
        <title>A stable core within a dynamic pangenome in Sulfolobus acidocaldarius.</title>
        <authorList>
            <person name="Anderson R."/>
            <person name="Kouris A."/>
            <person name="Seward C."/>
            <person name="Campbell K."/>
            <person name="Whitaker R."/>
        </authorList>
    </citation>
    <scope>NUCLEOTIDE SEQUENCE [LARGE SCALE GENOMIC DNA]</scope>
    <source>
        <strain evidence="2 5">GG12-C01-09</strain>
        <strain evidence="3 4">NG05B_CO5_07</strain>
    </source>
</reference>
<dbReference type="EMBL" id="CP013694">
    <property type="protein sequence ID" value="ALU30436.1"/>
    <property type="molecule type" value="Genomic_DNA"/>
</dbReference>